<feature type="region of interest" description="Disordered" evidence="4">
    <location>
        <begin position="517"/>
        <end position="578"/>
    </location>
</feature>
<keyword evidence="6" id="KW-0282">Flagellum</keyword>
<sequence>MSEQISMPAGGGLLTLNLSISSQAGPPLGSSGALFGGFGAVLGQQSGQEIELAAGAFLPQSGISLPQSVEDGVLPDVTMQQKMLYIAQMLEQQYGDGAELPSDITAELAHALKQFAEQQSPLSTDEIDSAVSADGVQDDMATATVVGPPILLSDLEARFGSSALSDAIKATYSEMASADADGSDSSEVLEFFKGIMGQAGAARGTLAEEGFNPAPNAGLLDAQVSQRSGVESALLDAEQLARLKGDEGERAAQIQAQRTVTDTFDVAVQPLQRSVDEANKANKPVTPFVAQQASTQPNNEKTPSTVVSPSISDGVEGVVDVQAKKEPPIAGRMPETVDLMAANRQKEIAAELNAKSDTAVKSTASNLLPERFESALELSKQLLQKVTANEKASDSSFSQRMETLALAQNQTQQSVAMAQPSPTQKVVADAQNLMMPQQVQINTPAWKNALGERAIMVSAQNVNVAHIQLDPPELGSLSIRVHINQDQVSLSFTSPHAHVRDAVEQSLPRLREMFEEQGLSLQDSSVDDQSADQQRREQLAEQNGGAAGGSYMGAGEVGDDTGVSPSASKPLSLVDYYA</sequence>
<dbReference type="InterPro" id="IPR021136">
    <property type="entry name" value="Flagellar_hook_control-like_C"/>
</dbReference>
<dbReference type="Pfam" id="PF02120">
    <property type="entry name" value="Flg_hook"/>
    <property type="match status" value="1"/>
</dbReference>
<dbReference type="EMBL" id="JBBMRA010000007">
    <property type="protein sequence ID" value="MEM5536634.1"/>
    <property type="molecule type" value="Genomic_DNA"/>
</dbReference>
<comment type="function">
    <text evidence="1">Controls the length of the flagellar hook.</text>
</comment>
<organism evidence="6 7">
    <name type="scientific">Neptuniibacter pectenicola</name>
    <dbReference type="NCBI Taxonomy" id="1806669"/>
    <lineage>
        <taxon>Bacteria</taxon>
        <taxon>Pseudomonadati</taxon>
        <taxon>Pseudomonadota</taxon>
        <taxon>Gammaproteobacteria</taxon>
        <taxon>Oceanospirillales</taxon>
        <taxon>Oceanospirillaceae</taxon>
        <taxon>Neptuniibacter</taxon>
    </lineage>
</organism>
<dbReference type="RefSeq" id="WP_342854407.1">
    <property type="nucleotide sequence ID" value="NZ_JBBMRA010000007.1"/>
</dbReference>
<dbReference type="PANTHER" id="PTHR37533">
    <property type="entry name" value="FLAGELLAR HOOK-LENGTH CONTROL PROTEIN"/>
    <property type="match status" value="1"/>
</dbReference>
<name>A0ABU9TSD9_9GAMM</name>
<evidence type="ECO:0000256" key="1">
    <source>
        <dbReference type="ARBA" id="ARBA00003944"/>
    </source>
</evidence>
<reference evidence="6 7" key="1">
    <citation type="submission" date="2024-03" db="EMBL/GenBank/DDBJ databases">
        <title>Community enrichment and isolation of bacterial strains for fucoidan degradation.</title>
        <authorList>
            <person name="Sichert A."/>
        </authorList>
    </citation>
    <scope>NUCLEOTIDE SEQUENCE [LARGE SCALE GENOMIC DNA]</scope>
    <source>
        <strain evidence="6 7">AS76</strain>
    </source>
</reference>
<evidence type="ECO:0000256" key="4">
    <source>
        <dbReference type="SAM" id="MobiDB-lite"/>
    </source>
</evidence>
<evidence type="ECO:0000259" key="5">
    <source>
        <dbReference type="Pfam" id="PF02120"/>
    </source>
</evidence>
<dbReference type="InterPro" id="IPR001635">
    <property type="entry name" value="Flag_hook_Flik"/>
</dbReference>
<dbReference type="InterPro" id="IPR038610">
    <property type="entry name" value="FliK-like_C_sf"/>
</dbReference>
<evidence type="ECO:0000256" key="3">
    <source>
        <dbReference type="ARBA" id="ARBA00022795"/>
    </source>
</evidence>
<feature type="region of interest" description="Disordered" evidence="4">
    <location>
        <begin position="290"/>
        <end position="311"/>
    </location>
</feature>
<dbReference type="InterPro" id="IPR052563">
    <property type="entry name" value="FliK"/>
</dbReference>
<dbReference type="CDD" id="cd17470">
    <property type="entry name" value="T3SS_Flik_C"/>
    <property type="match status" value="1"/>
</dbReference>
<evidence type="ECO:0000313" key="6">
    <source>
        <dbReference type="EMBL" id="MEM5536634.1"/>
    </source>
</evidence>
<dbReference type="Proteomes" id="UP001449225">
    <property type="component" value="Unassembled WGS sequence"/>
</dbReference>
<protein>
    <submittedName>
        <fullName evidence="6">Flagellar hook-length control protein FliK</fullName>
    </submittedName>
</protein>
<evidence type="ECO:0000313" key="7">
    <source>
        <dbReference type="Proteomes" id="UP001449225"/>
    </source>
</evidence>
<gene>
    <name evidence="6" type="ORF">WNY58_09565</name>
</gene>
<comment type="similarity">
    <text evidence="2">Belongs to the FliK family.</text>
</comment>
<keyword evidence="6" id="KW-0966">Cell projection</keyword>
<dbReference type="Gene3D" id="3.30.750.140">
    <property type="match status" value="1"/>
</dbReference>
<feature type="domain" description="Flagellar hook-length control protein-like C-terminal" evidence="5">
    <location>
        <begin position="452"/>
        <end position="534"/>
    </location>
</feature>
<keyword evidence="3" id="KW-1005">Bacterial flagellum biogenesis</keyword>
<proteinExistence type="inferred from homology"/>
<feature type="compositionally biased region" description="Gly residues" evidence="4">
    <location>
        <begin position="545"/>
        <end position="556"/>
    </location>
</feature>
<keyword evidence="7" id="KW-1185">Reference proteome</keyword>
<dbReference type="PRINTS" id="PR01007">
    <property type="entry name" value="FLGHOOKFLIK"/>
</dbReference>
<accession>A0ABU9TSD9</accession>
<evidence type="ECO:0000256" key="2">
    <source>
        <dbReference type="ARBA" id="ARBA00009149"/>
    </source>
</evidence>
<keyword evidence="6" id="KW-0969">Cilium</keyword>
<comment type="caution">
    <text evidence="6">The sequence shown here is derived from an EMBL/GenBank/DDBJ whole genome shotgun (WGS) entry which is preliminary data.</text>
</comment>
<dbReference type="PANTHER" id="PTHR37533:SF2">
    <property type="entry name" value="FLAGELLAR HOOK-LENGTH CONTROL PROTEIN"/>
    <property type="match status" value="1"/>
</dbReference>